<dbReference type="RefSeq" id="WP_130246443.1">
    <property type="nucleotide sequence ID" value="NZ_PPUZ01000110.1"/>
</dbReference>
<protein>
    <submittedName>
        <fullName evidence="8">Two-component system response regulator</fullName>
    </submittedName>
</protein>
<dbReference type="GO" id="GO:0006355">
    <property type="term" value="P:regulation of DNA-templated transcription"/>
    <property type="evidence" value="ECO:0007669"/>
    <property type="project" value="InterPro"/>
</dbReference>
<dbReference type="InterPro" id="IPR043128">
    <property type="entry name" value="Rev_trsase/Diguanyl_cyclase"/>
</dbReference>
<evidence type="ECO:0000259" key="4">
    <source>
        <dbReference type="PROSITE" id="PS50112"/>
    </source>
</evidence>
<dbReference type="SUPFAM" id="SSF141868">
    <property type="entry name" value="EAL domain-like"/>
    <property type="match status" value="1"/>
</dbReference>
<feature type="domain" description="Response regulatory" evidence="3">
    <location>
        <begin position="27"/>
        <end position="142"/>
    </location>
</feature>
<dbReference type="Proteomes" id="UP000292345">
    <property type="component" value="Unassembled WGS sequence"/>
</dbReference>
<name>A0A4Q7DZF2_9GAMM</name>
<accession>A0A4Q7DZF2</accession>
<dbReference type="SUPFAM" id="SSF55073">
    <property type="entry name" value="Nucleotide cyclase"/>
    <property type="match status" value="1"/>
</dbReference>
<feature type="domain" description="EAL" evidence="6">
    <location>
        <begin position="465"/>
        <end position="718"/>
    </location>
</feature>
<dbReference type="InterPro" id="IPR029787">
    <property type="entry name" value="Nucleotide_cyclase"/>
</dbReference>
<dbReference type="InterPro" id="IPR000700">
    <property type="entry name" value="PAS-assoc_C"/>
</dbReference>
<dbReference type="SMART" id="SM00052">
    <property type="entry name" value="EAL"/>
    <property type="match status" value="1"/>
</dbReference>
<dbReference type="PANTHER" id="PTHR44757:SF4">
    <property type="entry name" value="DIGUANYLATE CYCLASE DGCE-RELATED"/>
    <property type="match status" value="1"/>
</dbReference>
<sequence length="725" mass="80661">MRLGLCLLDKGKTDDLRVTLNLPDNPKILIVDDDPSSILIIKKAVKDLGEVFSTSEASYAVTLVKEVKPHVILLDIDMGEYNGVDICRLLKSDPETAHHIIIFITASRDPDIEYKSLTEGGADYIPKPLDLRTCRMRVYNQLAMLAYQQNLERTTQALYQEKQRLKVTLNSIGDAVIATDTAGLITYMNPIAERLSGYASSYALGKHIEDILDLRDASSQSRSFNPAIMALEEKRNVAMALNCQLHSREGQIYRVEDSASPIRDEDNTIIGAIMVFHDVSESVAMAVKMNFLANNDQLTGLPNRILLHDRLQHAIACSKASDTHTALLLIDLDHFKYINDALGHFLGDELIKKVAKRLESVIDPSATLARVGGDEFVLVLEEVRSVNYVAVVANNVIASFKEPFTLEQKEYQISVSIGVSMTELDANEEEVMMRHADVAMYRAKNQGRNAVCFFSQELEAELMKRHGLEHLLREALEKESLIVLFQPQIEIASGQVCGFEALARLQDSEGNWVSPLDFIPLAEEIGVIDTLGQQVLQQSCAFASQLMGLGRDLKVSVNVSAQQIRNRQFIDYVVQCLESSQVRSRMLELEVTESALIDDYEQTRKTLQTLSNMGVSIAIDDFGTGYSSLSYLKSFPLDVLKIDQSFIKDMGSDEQSHGIVQTIVLLAQALGLKLVAEGVETPSQLSELRTMNCDVAQGYLYAKPLESLAAYEFAKRNFQAPNKPV</sequence>
<dbReference type="InterPro" id="IPR035919">
    <property type="entry name" value="EAL_sf"/>
</dbReference>
<evidence type="ECO:0000256" key="2">
    <source>
        <dbReference type="PROSITE-ProRule" id="PRU00169"/>
    </source>
</evidence>
<dbReference type="SMART" id="SM00086">
    <property type="entry name" value="PAC"/>
    <property type="match status" value="1"/>
</dbReference>
<dbReference type="SUPFAM" id="SSF52172">
    <property type="entry name" value="CheY-like"/>
    <property type="match status" value="1"/>
</dbReference>
<dbReference type="Gene3D" id="3.40.50.2300">
    <property type="match status" value="1"/>
</dbReference>
<dbReference type="GO" id="GO:0000160">
    <property type="term" value="P:phosphorelay signal transduction system"/>
    <property type="evidence" value="ECO:0007669"/>
    <property type="project" value="InterPro"/>
</dbReference>
<dbReference type="InterPro" id="IPR035965">
    <property type="entry name" value="PAS-like_dom_sf"/>
</dbReference>
<evidence type="ECO:0000259" key="5">
    <source>
        <dbReference type="PROSITE" id="PS50113"/>
    </source>
</evidence>
<dbReference type="Pfam" id="PF00072">
    <property type="entry name" value="Response_reg"/>
    <property type="match status" value="1"/>
</dbReference>
<dbReference type="InterPro" id="IPR001610">
    <property type="entry name" value="PAC"/>
</dbReference>
<evidence type="ECO:0000259" key="7">
    <source>
        <dbReference type="PROSITE" id="PS50887"/>
    </source>
</evidence>
<dbReference type="Pfam" id="PF00989">
    <property type="entry name" value="PAS"/>
    <property type="match status" value="1"/>
</dbReference>
<evidence type="ECO:0000313" key="9">
    <source>
        <dbReference type="Proteomes" id="UP000292345"/>
    </source>
</evidence>
<dbReference type="CDD" id="cd01949">
    <property type="entry name" value="GGDEF"/>
    <property type="match status" value="1"/>
</dbReference>
<dbReference type="SUPFAM" id="SSF55785">
    <property type="entry name" value="PYP-like sensor domain (PAS domain)"/>
    <property type="match status" value="1"/>
</dbReference>
<dbReference type="Pfam" id="PF00563">
    <property type="entry name" value="EAL"/>
    <property type="match status" value="1"/>
</dbReference>
<dbReference type="CDD" id="cd01948">
    <property type="entry name" value="EAL"/>
    <property type="match status" value="1"/>
</dbReference>
<dbReference type="FunFam" id="3.30.70.270:FF:000001">
    <property type="entry name" value="Diguanylate cyclase domain protein"/>
    <property type="match status" value="1"/>
</dbReference>
<proteinExistence type="predicted"/>
<keyword evidence="2" id="KW-0597">Phosphoprotein</keyword>
<dbReference type="AlphaFoldDB" id="A0A4Q7DZF2"/>
<evidence type="ECO:0000259" key="3">
    <source>
        <dbReference type="PROSITE" id="PS50110"/>
    </source>
</evidence>
<dbReference type="PROSITE" id="PS50887">
    <property type="entry name" value="GGDEF"/>
    <property type="match status" value="1"/>
</dbReference>
<dbReference type="NCBIfam" id="TIGR00229">
    <property type="entry name" value="sensory_box"/>
    <property type="match status" value="1"/>
</dbReference>
<dbReference type="InterPro" id="IPR000014">
    <property type="entry name" value="PAS"/>
</dbReference>
<dbReference type="Gene3D" id="3.30.70.270">
    <property type="match status" value="1"/>
</dbReference>
<dbReference type="NCBIfam" id="TIGR00254">
    <property type="entry name" value="GGDEF"/>
    <property type="match status" value="1"/>
</dbReference>
<evidence type="ECO:0000259" key="6">
    <source>
        <dbReference type="PROSITE" id="PS50883"/>
    </source>
</evidence>
<dbReference type="PROSITE" id="PS50110">
    <property type="entry name" value="RESPONSE_REGULATORY"/>
    <property type="match status" value="1"/>
</dbReference>
<dbReference type="SMART" id="SM00267">
    <property type="entry name" value="GGDEF"/>
    <property type="match status" value="1"/>
</dbReference>
<dbReference type="InterPro" id="IPR001633">
    <property type="entry name" value="EAL_dom"/>
</dbReference>
<feature type="domain" description="GGDEF" evidence="7">
    <location>
        <begin position="323"/>
        <end position="456"/>
    </location>
</feature>
<dbReference type="GO" id="GO:0003824">
    <property type="term" value="F:catalytic activity"/>
    <property type="evidence" value="ECO:0007669"/>
    <property type="project" value="UniProtKB-ARBA"/>
</dbReference>
<dbReference type="PROSITE" id="PS50883">
    <property type="entry name" value="EAL"/>
    <property type="match status" value="1"/>
</dbReference>
<dbReference type="InterPro" id="IPR011006">
    <property type="entry name" value="CheY-like_superfamily"/>
</dbReference>
<dbReference type="EMBL" id="PPUZ01000110">
    <property type="protein sequence ID" value="RZM71816.1"/>
    <property type="molecule type" value="Genomic_DNA"/>
</dbReference>
<feature type="domain" description="PAS" evidence="4">
    <location>
        <begin position="161"/>
        <end position="214"/>
    </location>
</feature>
<comment type="cofactor">
    <cofactor evidence="1">
        <name>Mg(2+)</name>
        <dbReference type="ChEBI" id="CHEBI:18420"/>
    </cofactor>
</comment>
<dbReference type="PANTHER" id="PTHR44757">
    <property type="entry name" value="DIGUANYLATE CYCLASE DGCP"/>
    <property type="match status" value="1"/>
</dbReference>
<dbReference type="InterPro" id="IPR000160">
    <property type="entry name" value="GGDEF_dom"/>
</dbReference>
<comment type="caution">
    <text evidence="8">The sequence shown here is derived from an EMBL/GenBank/DDBJ whole genome shotgun (WGS) entry which is preliminary data.</text>
</comment>
<organism evidence="8 9">
    <name type="scientific">Pseudoalteromonas rubra</name>
    <dbReference type="NCBI Taxonomy" id="43658"/>
    <lineage>
        <taxon>Bacteria</taxon>
        <taxon>Pseudomonadati</taxon>
        <taxon>Pseudomonadota</taxon>
        <taxon>Gammaproteobacteria</taxon>
        <taxon>Alteromonadales</taxon>
        <taxon>Pseudoalteromonadaceae</taxon>
        <taxon>Pseudoalteromonas</taxon>
    </lineage>
</organism>
<dbReference type="Gene3D" id="3.30.450.20">
    <property type="entry name" value="PAS domain"/>
    <property type="match status" value="1"/>
</dbReference>
<dbReference type="CDD" id="cd00130">
    <property type="entry name" value="PAS"/>
    <property type="match status" value="1"/>
</dbReference>
<dbReference type="SMART" id="SM00448">
    <property type="entry name" value="REC"/>
    <property type="match status" value="1"/>
</dbReference>
<evidence type="ECO:0000313" key="8">
    <source>
        <dbReference type="EMBL" id="RZM71816.1"/>
    </source>
</evidence>
<dbReference type="InterPro" id="IPR013767">
    <property type="entry name" value="PAS_fold"/>
</dbReference>
<dbReference type="PROSITE" id="PS50112">
    <property type="entry name" value="PAS"/>
    <property type="match status" value="1"/>
</dbReference>
<dbReference type="Gene3D" id="3.20.20.450">
    <property type="entry name" value="EAL domain"/>
    <property type="match status" value="1"/>
</dbReference>
<feature type="domain" description="PAC" evidence="5">
    <location>
        <begin position="239"/>
        <end position="291"/>
    </location>
</feature>
<dbReference type="InterPro" id="IPR052155">
    <property type="entry name" value="Biofilm_reg_signaling"/>
</dbReference>
<reference evidence="8 9" key="1">
    <citation type="submission" date="2018-01" db="EMBL/GenBank/DDBJ databases">
        <title>Co-occurrence of chitin degradation, pigmentation and bioactivity in marine Pseudoalteromonas.</title>
        <authorList>
            <person name="Paulsen S."/>
            <person name="Gram L."/>
            <person name="Machado H."/>
        </authorList>
    </citation>
    <scope>NUCLEOTIDE SEQUENCE [LARGE SCALE GENOMIC DNA]</scope>
    <source>
        <strain evidence="8 9">S1946</strain>
    </source>
</reference>
<feature type="modified residue" description="4-aspartylphosphate" evidence="2">
    <location>
        <position position="75"/>
    </location>
</feature>
<gene>
    <name evidence="8" type="ORF">C3B51_22465</name>
</gene>
<dbReference type="SMART" id="SM00091">
    <property type="entry name" value="PAS"/>
    <property type="match status" value="1"/>
</dbReference>
<dbReference type="PROSITE" id="PS50113">
    <property type="entry name" value="PAC"/>
    <property type="match status" value="1"/>
</dbReference>
<dbReference type="InterPro" id="IPR001789">
    <property type="entry name" value="Sig_transdc_resp-reg_receiver"/>
</dbReference>
<dbReference type="Pfam" id="PF00990">
    <property type="entry name" value="GGDEF"/>
    <property type="match status" value="1"/>
</dbReference>
<evidence type="ECO:0000256" key="1">
    <source>
        <dbReference type="ARBA" id="ARBA00001946"/>
    </source>
</evidence>